<feature type="region of interest" description="Disordered" evidence="1">
    <location>
        <begin position="336"/>
        <end position="377"/>
    </location>
</feature>
<evidence type="ECO:0000313" key="3">
    <source>
        <dbReference type="Proteomes" id="UP001295794"/>
    </source>
</evidence>
<feature type="compositionally biased region" description="Basic and acidic residues" evidence="1">
    <location>
        <begin position="544"/>
        <end position="554"/>
    </location>
</feature>
<dbReference type="AlphaFoldDB" id="A0AAD2K3U3"/>
<dbReference type="Proteomes" id="UP001295794">
    <property type="component" value="Unassembled WGS sequence"/>
</dbReference>
<dbReference type="InterPro" id="IPR032675">
    <property type="entry name" value="LRR_dom_sf"/>
</dbReference>
<feature type="region of interest" description="Disordered" evidence="1">
    <location>
        <begin position="494"/>
        <end position="565"/>
    </location>
</feature>
<evidence type="ECO:0000256" key="1">
    <source>
        <dbReference type="SAM" id="MobiDB-lite"/>
    </source>
</evidence>
<proteinExistence type="predicted"/>
<reference evidence="2" key="1">
    <citation type="submission" date="2023-11" db="EMBL/GenBank/DDBJ databases">
        <authorList>
            <person name="De Vega J J."/>
            <person name="De Vega J J."/>
        </authorList>
    </citation>
    <scope>NUCLEOTIDE SEQUENCE</scope>
</reference>
<organism evidence="2 3">
    <name type="scientific">Mycena citricolor</name>
    <dbReference type="NCBI Taxonomy" id="2018698"/>
    <lineage>
        <taxon>Eukaryota</taxon>
        <taxon>Fungi</taxon>
        <taxon>Dikarya</taxon>
        <taxon>Basidiomycota</taxon>
        <taxon>Agaricomycotina</taxon>
        <taxon>Agaricomycetes</taxon>
        <taxon>Agaricomycetidae</taxon>
        <taxon>Agaricales</taxon>
        <taxon>Marasmiineae</taxon>
        <taxon>Mycenaceae</taxon>
        <taxon>Mycena</taxon>
    </lineage>
</organism>
<evidence type="ECO:0000313" key="2">
    <source>
        <dbReference type="EMBL" id="CAK5277422.1"/>
    </source>
</evidence>
<name>A0AAD2K3U3_9AGAR</name>
<accession>A0AAD2K3U3</accession>
<protein>
    <submittedName>
        <fullName evidence="2">Uncharacterized protein</fullName>
    </submittedName>
</protein>
<dbReference type="SUPFAM" id="SSF52047">
    <property type="entry name" value="RNI-like"/>
    <property type="match status" value="1"/>
</dbReference>
<gene>
    <name evidence="2" type="ORF">MYCIT1_LOCUS26437</name>
</gene>
<comment type="caution">
    <text evidence="2">The sequence shown here is derived from an EMBL/GenBank/DDBJ whole genome shotgun (WGS) entry which is preliminary data.</text>
</comment>
<dbReference type="Gene3D" id="3.80.10.10">
    <property type="entry name" value="Ribonuclease Inhibitor"/>
    <property type="match status" value="1"/>
</dbReference>
<sequence>MVLLVPARAVHTHDPSVQAFVHPPPYIPGPYTAQRPAVNLPYTPSLSWFCVGQIARYGVDQISINKVRLNYRPPRSSAGYDLLRALIPSLFQPDFSWGLVDPRLWATIVQLYDQLPPIFQTYDIPLSDEHIPLLQCIQPTPNFAMVTLLELPGCSELSDTTVVNLKCLHNLCALDVSSTALSSFGIKVLSETVGISVISDAGETVVPKGPWSLRILRLRHCRGIDDKIKDYLLPFALLCVLDLRDTKCHSDHFFSLAFKPATFEKHSLYHPTPLVESVRVLCTLADDVFSSVNVFSLHINTLYHPARRVVSPAASYVTENTCVTFPQGKTNFVLSSAPKEPQLTAKRRRRRRVSSDPDEPENILGRHGLEDIPDDDYGLEDIPDDYGPGDLAEEELFAHALQERAKSFYLSNRLPAPKTLPRKYVYPAESSLLPSAESAQLMLYKTLPPWRLPERPEQSPATRPVAEAVLVLSKEKKAAMARYSQALAEKRRKISDSAAAEPTNQAVTSAPLARNPFRRKSEGSTGTTDLRPISSFNPPPLPDGMDRLSKDAARNRKARVGVSGRALSRGTSAAFDWKKWDSKNSKLQDKL</sequence>
<dbReference type="EMBL" id="CAVNYO010000419">
    <property type="protein sequence ID" value="CAK5277422.1"/>
    <property type="molecule type" value="Genomic_DNA"/>
</dbReference>
<keyword evidence="3" id="KW-1185">Reference proteome</keyword>